<organism evidence="3 4">
    <name type="scientific">Kribbella albertanoniae</name>
    <dbReference type="NCBI Taxonomy" id="1266829"/>
    <lineage>
        <taxon>Bacteria</taxon>
        <taxon>Bacillati</taxon>
        <taxon>Actinomycetota</taxon>
        <taxon>Actinomycetes</taxon>
        <taxon>Propionibacteriales</taxon>
        <taxon>Kribbellaceae</taxon>
        <taxon>Kribbella</taxon>
    </lineage>
</organism>
<dbReference type="Pfam" id="PF00754">
    <property type="entry name" value="F5_F8_type_C"/>
    <property type="match status" value="2"/>
</dbReference>
<evidence type="ECO:0000313" key="3">
    <source>
        <dbReference type="EMBL" id="TDC30546.1"/>
    </source>
</evidence>
<dbReference type="Pfam" id="PF16657">
    <property type="entry name" value="Malt_amylase_C"/>
    <property type="match status" value="1"/>
</dbReference>
<dbReference type="InterPro" id="IPR006047">
    <property type="entry name" value="GH13_cat_dom"/>
</dbReference>
<dbReference type="InterPro" id="IPR008979">
    <property type="entry name" value="Galactose-bd-like_sf"/>
</dbReference>
<dbReference type="EMBL" id="SMKA01000044">
    <property type="protein sequence ID" value="TDC30546.1"/>
    <property type="molecule type" value="Genomic_DNA"/>
</dbReference>
<evidence type="ECO:0000259" key="2">
    <source>
        <dbReference type="PROSITE" id="PS50022"/>
    </source>
</evidence>
<dbReference type="Gene3D" id="2.60.120.260">
    <property type="entry name" value="Galactose-binding domain-like"/>
    <property type="match status" value="2"/>
</dbReference>
<dbReference type="RefSeq" id="WP_132406310.1">
    <property type="nucleotide sequence ID" value="NZ_SMKA01000044.1"/>
</dbReference>
<dbReference type="Pfam" id="PF00128">
    <property type="entry name" value="Alpha-amylase"/>
    <property type="match status" value="1"/>
</dbReference>
<dbReference type="OrthoDB" id="2482121at2"/>
<dbReference type="SUPFAM" id="SSF51445">
    <property type="entry name" value="(Trans)glycosidases"/>
    <property type="match status" value="1"/>
</dbReference>
<feature type="signal peptide" evidence="1">
    <location>
        <begin position="1"/>
        <end position="22"/>
    </location>
</feature>
<keyword evidence="1" id="KW-0732">Signal</keyword>
<dbReference type="PROSITE" id="PS50022">
    <property type="entry name" value="FA58C_3"/>
    <property type="match status" value="2"/>
</dbReference>
<gene>
    <name evidence="3" type="ORF">E1261_13215</name>
</gene>
<dbReference type="InterPro" id="IPR032091">
    <property type="entry name" value="Malt_amylase-like_C"/>
</dbReference>
<dbReference type="InterPro" id="IPR017853">
    <property type="entry name" value="GH"/>
</dbReference>
<dbReference type="InterPro" id="IPR000421">
    <property type="entry name" value="FA58C"/>
</dbReference>
<dbReference type="SMART" id="SM00642">
    <property type="entry name" value="Aamy"/>
    <property type="match status" value="1"/>
</dbReference>
<name>A0A4R4Q5W0_9ACTN</name>
<reference evidence="3 4" key="1">
    <citation type="submission" date="2019-03" db="EMBL/GenBank/DDBJ databases">
        <title>Draft genome sequences of novel Actinobacteria.</title>
        <authorList>
            <person name="Sahin N."/>
            <person name="Ay H."/>
            <person name="Saygin H."/>
        </authorList>
    </citation>
    <scope>NUCLEOTIDE SEQUENCE [LARGE SCALE GENOMIC DNA]</scope>
    <source>
        <strain evidence="3 4">JCM 30547</strain>
    </source>
</reference>
<dbReference type="Gene3D" id="3.20.20.80">
    <property type="entry name" value="Glycosidases"/>
    <property type="match status" value="1"/>
</dbReference>
<dbReference type="InterPro" id="IPR013780">
    <property type="entry name" value="Glyco_hydro_b"/>
</dbReference>
<evidence type="ECO:0000256" key="1">
    <source>
        <dbReference type="SAM" id="SignalP"/>
    </source>
</evidence>
<protein>
    <recommendedName>
        <fullName evidence="2">F5/8 type C domain-containing protein</fullName>
    </recommendedName>
</protein>
<evidence type="ECO:0000313" key="4">
    <source>
        <dbReference type="Proteomes" id="UP000295075"/>
    </source>
</evidence>
<keyword evidence="4" id="KW-1185">Reference proteome</keyword>
<dbReference type="Proteomes" id="UP000295075">
    <property type="component" value="Unassembled WGS sequence"/>
</dbReference>
<feature type="chain" id="PRO_5020241405" description="F5/8 type C domain-containing protein" evidence="1">
    <location>
        <begin position="23"/>
        <end position="742"/>
    </location>
</feature>
<dbReference type="PANTHER" id="PTHR10357">
    <property type="entry name" value="ALPHA-AMYLASE FAMILY MEMBER"/>
    <property type="match status" value="1"/>
</dbReference>
<proteinExistence type="predicted"/>
<dbReference type="AlphaFoldDB" id="A0A4R4Q5W0"/>
<comment type="caution">
    <text evidence="3">The sequence shown here is derived from an EMBL/GenBank/DDBJ whole genome shotgun (WGS) entry which is preliminary data.</text>
</comment>
<accession>A0A4R4Q5W0</accession>
<dbReference type="SUPFAM" id="SSF51011">
    <property type="entry name" value="Glycosyl hydrolase domain"/>
    <property type="match status" value="1"/>
</dbReference>
<dbReference type="Gene3D" id="2.60.40.1180">
    <property type="entry name" value="Golgi alpha-mannosidase II"/>
    <property type="match status" value="1"/>
</dbReference>
<dbReference type="SUPFAM" id="SSF49785">
    <property type="entry name" value="Galactose-binding domain-like"/>
    <property type="match status" value="2"/>
</dbReference>
<dbReference type="GO" id="GO:0005975">
    <property type="term" value="P:carbohydrate metabolic process"/>
    <property type="evidence" value="ECO:0007669"/>
    <property type="project" value="InterPro"/>
</dbReference>
<feature type="domain" description="F5/8 type C" evidence="2">
    <location>
        <begin position="193"/>
        <end position="294"/>
    </location>
</feature>
<feature type="domain" description="F5/8 type C" evidence="2">
    <location>
        <begin position="18"/>
        <end position="166"/>
    </location>
</feature>
<sequence>MRRIAALVLAGVIGTTALVVPAEGVSVGGAAPNQTVRNLAVGATATASDSLTKFEPGKAIDGNSSTYWAASNGALPKWLRVDLGRVRQLTSVEQSFKDVDTHSFLIEGSVDGNGWTALLDRRAGARGHVFTQAVTGSYRYVRLTVTGSVAGRWAGSSEFAVNGYDDEPRNLARGVSATSSSLGPGYEPFKAVDGDPATYWGAEKPDLPQWLMLDLGNDIAVSRIEQSFVDNDRWKFRVEGSRDKSSWQTLMDKDETGRVFGQDVTGTYRYIKLTVLGSGAGHWACSQELKVFGSGEPVTTKWWEDRSGVMRFYPIWQQLRLDAITAQLDSLKARGFRAIELSPVNDGDRDLWAGLPVMDLYKIDPEIGTMQDFEELLAAAHARGLKVIIFTNPGYASVNSPYFQKAEDDFRNGVESAERSWFDIRKQPGEYPEKWHYSERAQGYYWGTWDKKAPSFNYSSQAWLDKARHYLRFWMDKGVDGIALDAPNVYHTSTVEKNNYAITDVLRNYDPFMNGEGVREPGYIYDWHYNSLQDYQITQWGIPPGQGSSAILSAIDSGDPSGLEDTLKNYRDLMVNAGGITQTAPNWGRVNYPVEPRLLEIAMLTSMGTLFYLHNDYYTILPHEQEIPDWTPEQRAMLDKLMRAQNASPALAPLGLRVRIPTNDDHKYYAYKRLNKDGTAKALVLLNFRNTAQTITVDLTGTGIASSQTPTDLVESKPAPPITGSTYQVHLPAFGFTILSVQ</sequence>